<evidence type="ECO:0000313" key="2">
    <source>
        <dbReference type="Proteomes" id="UP000266861"/>
    </source>
</evidence>
<name>A0A397IFU5_9GLOM</name>
<protein>
    <submittedName>
        <fullName evidence="1">Uncharacterized protein</fullName>
    </submittedName>
</protein>
<dbReference type="EMBL" id="PQFF01000212">
    <property type="protein sequence ID" value="RHZ73722.1"/>
    <property type="molecule type" value="Genomic_DNA"/>
</dbReference>
<comment type="caution">
    <text evidence="1">The sequence shown here is derived from an EMBL/GenBank/DDBJ whole genome shotgun (WGS) entry which is preliminary data.</text>
</comment>
<dbReference type="AlphaFoldDB" id="A0A397IFU5"/>
<reference evidence="1 2" key="1">
    <citation type="submission" date="2018-08" db="EMBL/GenBank/DDBJ databases">
        <title>Genome and evolution of the arbuscular mycorrhizal fungus Diversispora epigaea (formerly Glomus versiforme) and its bacterial endosymbionts.</title>
        <authorList>
            <person name="Sun X."/>
            <person name="Fei Z."/>
            <person name="Harrison M."/>
        </authorList>
    </citation>
    <scope>NUCLEOTIDE SEQUENCE [LARGE SCALE GENOMIC DNA]</scope>
    <source>
        <strain evidence="1 2">IT104</strain>
    </source>
</reference>
<evidence type="ECO:0000313" key="1">
    <source>
        <dbReference type="EMBL" id="RHZ73722.1"/>
    </source>
</evidence>
<keyword evidence="2" id="KW-1185">Reference proteome</keyword>
<proteinExistence type="predicted"/>
<gene>
    <name evidence="1" type="ORF">Glove_229g21</name>
</gene>
<sequence length="98" mass="11979">MLNLIPKWYLDVMYQCWDDDPYELAFRNYIRNEFLDADDNREIINTIFILNDSLEDMKFGKYPNLYTYDIDFEELSRCIDLEKLNENAKKISKFFHSI</sequence>
<accession>A0A397IFU5</accession>
<dbReference type="OrthoDB" id="2305628at2759"/>
<dbReference type="Proteomes" id="UP000266861">
    <property type="component" value="Unassembled WGS sequence"/>
</dbReference>
<organism evidence="1 2">
    <name type="scientific">Diversispora epigaea</name>
    <dbReference type="NCBI Taxonomy" id="1348612"/>
    <lineage>
        <taxon>Eukaryota</taxon>
        <taxon>Fungi</taxon>
        <taxon>Fungi incertae sedis</taxon>
        <taxon>Mucoromycota</taxon>
        <taxon>Glomeromycotina</taxon>
        <taxon>Glomeromycetes</taxon>
        <taxon>Diversisporales</taxon>
        <taxon>Diversisporaceae</taxon>
        <taxon>Diversispora</taxon>
    </lineage>
</organism>